<evidence type="ECO:0000313" key="2">
    <source>
        <dbReference type="Proteomes" id="UP001157502"/>
    </source>
</evidence>
<dbReference type="Proteomes" id="UP001157502">
    <property type="component" value="Chromosome 22"/>
</dbReference>
<proteinExistence type="predicted"/>
<protein>
    <submittedName>
        <fullName evidence="1">Uncharacterized protein</fullName>
    </submittedName>
</protein>
<name>A0ACC2FTP3_DALPE</name>
<accession>A0ACC2FTP3</accession>
<evidence type="ECO:0000313" key="1">
    <source>
        <dbReference type="EMBL" id="KAJ7994723.1"/>
    </source>
</evidence>
<reference evidence="1" key="1">
    <citation type="submission" date="2021-05" db="EMBL/GenBank/DDBJ databases">
        <authorList>
            <person name="Pan Q."/>
            <person name="Jouanno E."/>
            <person name="Zahm M."/>
            <person name="Klopp C."/>
            <person name="Cabau C."/>
            <person name="Louis A."/>
            <person name="Berthelot C."/>
            <person name="Parey E."/>
            <person name="Roest Crollius H."/>
            <person name="Montfort J."/>
            <person name="Robinson-Rechavi M."/>
            <person name="Bouchez O."/>
            <person name="Lampietro C."/>
            <person name="Lopez Roques C."/>
            <person name="Donnadieu C."/>
            <person name="Postlethwait J."/>
            <person name="Bobe J."/>
            <person name="Dillon D."/>
            <person name="Chandos A."/>
            <person name="von Hippel F."/>
            <person name="Guiguen Y."/>
        </authorList>
    </citation>
    <scope>NUCLEOTIDE SEQUENCE</scope>
    <source>
        <strain evidence="1">YG-Jan2019</strain>
    </source>
</reference>
<dbReference type="EMBL" id="CM055749">
    <property type="protein sequence ID" value="KAJ7994723.1"/>
    <property type="molecule type" value="Genomic_DNA"/>
</dbReference>
<keyword evidence="2" id="KW-1185">Reference proteome</keyword>
<organism evidence="1 2">
    <name type="scientific">Dallia pectoralis</name>
    <name type="common">Alaska blackfish</name>
    <dbReference type="NCBI Taxonomy" id="75939"/>
    <lineage>
        <taxon>Eukaryota</taxon>
        <taxon>Metazoa</taxon>
        <taxon>Chordata</taxon>
        <taxon>Craniata</taxon>
        <taxon>Vertebrata</taxon>
        <taxon>Euteleostomi</taxon>
        <taxon>Actinopterygii</taxon>
        <taxon>Neopterygii</taxon>
        <taxon>Teleostei</taxon>
        <taxon>Protacanthopterygii</taxon>
        <taxon>Esociformes</taxon>
        <taxon>Umbridae</taxon>
        <taxon>Dallia</taxon>
    </lineage>
</organism>
<sequence>MKSERRQEHEDCTVRSASGCQHCPGRQSAELDWYTGQRWVEKIKERNKANGERKPRPTSWQVSGGAGLKALVNAGSVYMGSVNTGLAEGEKGWVGLSLQHGPNKVWGQSLGLEVETGAKEQGDVEPRLHDMLAGQ</sequence>
<gene>
    <name evidence="1" type="ORF">DPEC_G00252440</name>
</gene>
<comment type="caution">
    <text evidence="1">The sequence shown here is derived from an EMBL/GenBank/DDBJ whole genome shotgun (WGS) entry which is preliminary data.</text>
</comment>